<sequence length="261" mass="29073">MRVILFEIGGFSLRSYGVVVGLAVLLAVSVAYFLARGTQYQKHIYNLVFYILIGAILGARIWHVFFFQWGYYSQHLSEIFAIWNGGISILGAIVGGFAATAIYTWRNQLSFWELTDILAPAVLLGQAVGRIACFLNGDAFGSPTGTGFGIVYPEGTMAFDRYGAVPLWPAEIWEGQLDLIVFGVLMALKNIKLPVGGLFLSYTMMYALVRFSLEFLRGDSPRYALEWTAGQWTSAGIFLISATLMVYFFFKRNHQTNAISM</sequence>
<organism evidence="8 9">
    <name type="scientific">Paenibacillus timonensis</name>
    <dbReference type="NCBI Taxonomy" id="225915"/>
    <lineage>
        <taxon>Bacteria</taxon>
        <taxon>Bacillati</taxon>
        <taxon>Bacillota</taxon>
        <taxon>Bacilli</taxon>
        <taxon>Bacillales</taxon>
        <taxon>Paenibacillaceae</taxon>
        <taxon>Paenibacillus</taxon>
    </lineage>
</organism>
<comment type="caution">
    <text evidence="8">The sequence shown here is derived from an EMBL/GenBank/DDBJ whole genome shotgun (WGS) entry which is preliminary data.</text>
</comment>
<dbReference type="EMBL" id="JBHTKZ010000050">
    <property type="protein sequence ID" value="MFD1183609.1"/>
    <property type="molecule type" value="Genomic_DNA"/>
</dbReference>
<dbReference type="InterPro" id="IPR001640">
    <property type="entry name" value="Lgt"/>
</dbReference>
<comment type="subcellular location">
    <subcellularLocation>
        <location evidence="7">Cell membrane</location>
        <topology evidence="7">Multi-pass membrane protein</topology>
    </subcellularLocation>
</comment>
<evidence type="ECO:0000256" key="5">
    <source>
        <dbReference type="ARBA" id="ARBA00022989"/>
    </source>
</evidence>
<feature type="transmembrane region" description="Helical" evidence="7">
    <location>
        <begin position="191"/>
        <end position="209"/>
    </location>
</feature>
<feature type="transmembrane region" description="Helical" evidence="7">
    <location>
        <begin position="47"/>
        <end position="69"/>
    </location>
</feature>
<comment type="function">
    <text evidence="7">Catalyzes the transfer of the diacylglyceryl group from phosphatidylglycerol to the sulfhydryl group of the N-terminal cysteine of a prolipoprotein, the first step in the formation of mature lipoproteins.</text>
</comment>
<keyword evidence="4 7" id="KW-0812">Transmembrane</keyword>
<comment type="similarity">
    <text evidence="1 7">Belongs to the Lgt family.</text>
</comment>
<evidence type="ECO:0000256" key="7">
    <source>
        <dbReference type="HAMAP-Rule" id="MF_01147"/>
    </source>
</evidence>
<evidence type="ECO:0000256" key="3">
    <source>
        <dbReference type="ARBA" id="ARBA00022679"/>
    </source>
</evidence>
<feature type="binding site" evidence="7">
    <location>
        <position position="130"/>
    </location>
    <ligand>
        <name>a 1,2-diacyl-sn-glycero-3-phospho-(1'-sn-glycerol)</name>
        <dbReference type="ChEBI" id="CHEBI:64716"/>
    </ligand>
</feature>
<dbReference type="EC" id="2.5.1.145" evidence="7"/>
<evidence type="ECO:0000256" key="4">
    <source>
        <dbReference type="ARBA" id="ARBA00022692"/>
    </source>
</evidence>
<keyword evidence="5 7" id="KW-1133">Transmembrane helix</keyword>
<dbReference type="PANTHER" id="PTHR30589">
    <property type="entry name" value="PROLIPOPROTEIN DIACYLGLYCERYL TRANSFERASE"/>
    <property type="match status" value="1"/>
</dbReference>
<dbReference type="Pfam" id="PF01790">
    <property type="entry name" value="LGT"/>
    <property type="match status" value="1"/>
</dbReference>
<feature type="transmembrane region" description="Helical" evidence="7">
    <location>
        <begin position="229"/>
        <end position="250"/>
    </location>
</feature>
<dbReference type="PANTHER" id="PTHR30589:SF0">
    <property type="entry name" value="PHOSPHATIDYLGLYCEROL--PROLIPOPROTEIN DIACYLGLYCERYL TRANSFERASE"/>
    <property type="match status" value="1"/>
</dbReference>
<feature type="transmembrane region" description="Helical" evidence="7">
    <location>
        <begin position="15"/>
        <end position="35"/>
    </location>
</feature>
<dbReference type="RefSeq" id="WP_240270668.1">
    <property type="nucleotide sequence ID" value="NZ_JAKSXN010000053.1"/>
</dbReference>
<protein>
    <recommendedName>
        <fullName evidence="7">Phosphatidylglycerol--prolipoprotein diacylglyceryl transferase</fullName>
        <ecNumber evidence="7">2.5.1.145</ecNumber>
    </recommendedName>
</protein>
<accession>A0ABW3SFN9</accession>
<dbReference type="HAMAP" id="MF_01147">
    <property type="entry name" value="Lgt"/>
    <property type="match status" value="1"/>
</dbReference>
<keyword evidence="2 7" id="KW-1003">Cell membrane</keyword>
<feature type="transmembrane region" description="Helical" evidence="7">
    <location>
        <begin position="81"/>
        <end position="105"/>
    </location>
</feature>
<keyword evidence="6 7" id="KW-0472">Membrane</keyword>
<keyword evidence="3 7" id="KW-0808">Transferase</keyword>
<reference evidence="9" key="1">
    <citation type="journal article" date="2019" name="Int. J. Syst. Evol. Microbiol.">
        <title>The Global Catalogue of Microorganisms (GCM) 10K type strain sequencing project: providing services to taxonomists for standard genome sequencing and annotation.</title>
        <authorList>
            <consortium name="The Broad Institute Genomics Platform"/>
            <consortium name="The Broad Institute Genome Sequencing Center for Infectious Disease"/>
            <person name="Wu L."/>
            <person name="Ma J."/>
        </authorList>
    </citation>
    <scope>NUCLEOTIDE SEQUENCE [LARGE SCALE GENOMIC DNA]</scope>
    <source>
        <strain evidence="9">CCUG 48216</strain>
    </source>
</reference>
<evidence type="ECO:0000313" key="9">
    <source>
        <dbReference type="Proteomes" id="UP001597211"/>
    </source>
</evidence>
<evidence type="ECO:0000313" key="8">
    <source>
        <dbReference type="EMBL" id="MFD1183609.1"/>
    </source>
</evidence>
<evidence type="ECO:0000256" key="6">
    <source>
        <dbReference type="ARBA" id="ARBA00023136"/>
    </source>
</evidence>
<gene>
    <name evidence="7 8" type="primary">lgt</name>
    <name evidence="8" type="ORF">ACFQ2Z_19885</name>
</gene>
<keyword evidence="9" id="KW-1185">Reference proteome</keyword>
<dbReference type="NCBIfam" id="TIGR00544">
    <property type="entry name" value="lgt"/>
    <property type="match status" value="1"/>
</dbReference>
<name>A0ABW3SFN9_9BACL</name>
<comment type="catalytic activity">
    <reaction evidence="7">
        <text>L-cysteinyl-[prolipoprotein] + a 1,2-diacyl-sn-glycero-3-phospho-(1'-sn-glycerol) = an S-1,2-diacyl-sn-glyceryl-L-cysteinyl-[prolipoprotein] + sn-glycerol 1-phosphate + H(+)</text>
        <dbReference type="Rhea" id="RHEA:56712"/>
        <dbReference type="Rhea" id="RHEA-COMP:14679"/>
        <dbReference type="Rhea" id="RHEA-COMP:14680"/>
        <dbReference type="ChEBI" id="CHEBI:15378"/>
        <dbReference type="ChEBI" id="CHEBI:29950"/>
        <dbReference type="ChEBI" id="CHEBI:57685"/>
        <dbReference type="ChEBI" id="CHEBI:64716"/>
        <dbReference type="ChEBI" id="CHEBI:140658"/>
        <dbReference type="EC" id="2.5.1.145"/>
    </reaction>
</comment>
<proteinExistence type="inferred from homology"/>
<dbReference type="GO" id="GO:0008961">
    <property type="term" value="F:phosphatidylglycerol-prolipoprotein diacylglyceryl transferase activity"/>
    <property type="evidence" value="ECO:0007669"/>
    <property type="project" value="UniProtKB-EC"/>
</dbReference>
<evidence type="ECO:0000256" key="2">
    <source>
        <dbReference type="ARBA" id="ARBA00022475"/>
    </source>
</evidence>
<comment type="pathway">
    <text evidence="7">Protein modification; lipoprotein biosynthesis (diacylglyceryl transfer).</text>
</comment>
<dbReference type="Proteomes" id="UP001597211">
    <property type="component" value="Unassembled WGS sequence"/>
</dbReference>
<evidence type="ECO:0000256" key="1">
    <source>
        <dbReference type="ARBA" id="ARBA00007150"/>
    </source>
</evidence>